<protein>
    <submittedName>
        <fullName evidence="3">Putative mucin-17 isoform X2</fullName>
    </submittedName>
</protein>
<feature type="region of interest" description="Disordered" evidence="1">
    <location>
        <begin position="193"/>
        <end position="247"/>
    </location>
</feature>
<evidence type="ECO:0000256" key="2">
    <source>
        <dbReference type="SAM" id="Phobius"/>
    </source>
</evidence>
<dbReference type="AlphaFoldDB" id="A0A2G8KVZ1"/>
<keyword evidence="2" id="KW-1133">Transmembrane helix</keyword>
<feature type="transmembrane region" description="Helical" evidence="2">
    <location>
        <begin position="164"/>
        <end position="185"/>
    </location>
</feature>
<name>A0A2G8KVZ1_STIJA</name>
<feature type="compositionally biased region" description="Basic and acidic residues" evidence="1">
    <location>
        <begin position="203"/>
        <end position="233"/>
    </location>
</feature>
<sequence>MTKIATKSYTTTADLVSSQWEEIPEGSEEYINLSSQVCEDFNNTLATSEQFETFYYGCDVVAFTESDDGVTHGVVVLSLFKVALNDSYVDELNSVLSAGLPSDTYDTITTAATNECELNIQDCDVLADCRDTGSVGFTCSCIDTTDDESPEGLPGRDCAIRTHMYIVGISVGASLVFFLILVSIVSCVSTHTTLGKTPSEVEEERRAKSGKKPSDTDETPLDPRGDGGGREGVEDMEGVTNGGFEEAQVPETIFDVDDDQMARLAQIHLAIERNSRPASGVPVARENNQMRLSRLPSTDYGGPERQNAALYQNGVNRKPRNEQRPQSAAYTDEMNNQIYATRLPSTKYDQRTAASPPSTPAPEPYLSRQSSSVFLPNSPVTADSTEGEYLQL</sequence>
<dbReference type="Proteomes" id="UP000230750">
    <property type="component" value="Unassembled WGS sequence"/>
</dbReference>
<feature type="compositionally biased region" description="Polar residues" evidence="1">
    <location>
        <begin position="324"/>
        <end position="339"/>
    </location>
</feature>
<evidence type="ECO:0000313" key="4">
    <source>
        <dbReference type="Proteomes" id="UP000230750"/>
    </source>
</evidence>
<comment type="caution">
    <text evidence="3">The sequence shown here is derived from an EMBL/GenBank/DDBJ whole genome shotgun (WGS) entry which is preliminary data.</text>
</comment>
<evidence type="ECO:0000256" key="1">
    <source>
        <dbReference type="SAM" id="MobiDB-lite"/>
    </source>
</evidence>
<organism evidence="3 4">
    <name type="scientific">Stichopus japonicus</name>
    <name type="common">Sea cucumber</name>
    <dbReference type="NCBI Taxonomy" id="307972"/>
    <lineage>
        <taxon>Eukaryota</taxon>
        <taxon>Metazoa</taxon>
        <taxon>Echinodermata</taxon>
        <taxon>Eleutherozoa</taxon>
        <taxon>Echinozoa</taxon>
        <taxon>Holothuroidea</taxon>
        <taxon>Aspidochirotacea</taxon>
        <taxon>Aspidochirotida</taxon>
        <taxon>Stichopodidae</taxon>
        <taxon>Apostichopus</taxon>
    </lineage>
</organism>
<evidence type="ECO:0000313" key="3">
    <source>
        <dbReference type="EMBL" id="PIK52080.1"/>
    </source>
</evidence>
<keyword evidence="4" id="KW-1185">Reference proteome</keyword>
<reference evidence="3 4" key="1">
    <citation type="journal article" date="2017" name="PLoS Biol.">
        <title>The sea cucumber genome provides insights into morphological evolution and visceral regeneration.</title>
        <authorList>
            <person name="Zhang X."/>
            <person name="Sun L."/>
            <person name="Yuan J."/>
            <person name="Sun Y."/>
            <person name="Gao Y."/>
            <person name="Zhang L."/>
            <person name="Li S."/>
            <person name="Dai H."/>
            <person name="Hamel J.F."/>
            <person name="Liu C."/>
            <person name="Yu Y."/>
            <person name="Liu S."/>
            <person name="Lin W."/>
            <person name="Guo K."/>
            <person name="Jin S."/>
            <person name="Xu P."/>
            <person name="Storey K.B."/>
            <person name="Huan P."/>
            <person name="Zhang T."/>
            <person name="Zhou Y."/>
            <person name="Zhang J."/>
            <person name="Lin C."/>
            <person name="Li X."/>
            <person name="Xing L."/>
            <person name="Huo D."/>
            <person name="Sun M."/>
            <person name="Wang L."/>
            <person name="Mercier A."/>
            <person name="Li F."/>
            <person name="Yang H."/>
            <person name="Xiang J."/>
        </authorList>
    </citation>
    <scope>NUCLEOTIDE SEQUENCE [LARGE SCALE GENOMIC DNA]</scope>
    <source>
        <strain evidence="3">Shaxun</strain>
        <tissue evidence="3">Muscle</tissue>
    </source>
</reference>
<accession>A0A2G8KVZ1</accession>
<dbReference type="EMBL" id="MRZV01000344">
    <property type="protein sequence ID" value="PIK52080.1"/>
    <property type="molecule type" value="Genomic_DNA"/>
</dbReference>
<feature type="region of interest" description="Disordered" evidence="1">
    <location>
        <begin position="276"/>
        <end position="392"/>
    </location>
</feature>
<keyword evidence="2" id="KW-0472">Membrane</keyword>
<proteinExistence type="predicted"/>
<dbReference type="SUPFAM" id="SSF82671">
    <property type="entry name" value="SEA domain"/>
    <property type="match status" value="1"/>
</dbReference>
<feature type="compositionally biased region" description="Polar residues" evidence="1">
    <location>
        <begin position="367"/>
        <end position="384"/>
    </location>
</feature>
<dbReference type="InterPro" id="IPR036364">
    <property type="entry name" value="SEA_dom_sf"/>
</dbReference>
<keyword evidence="2" id="KW-0812">Transmembrane</keyword>
<gene>
    <name evidence="3" type="ORF">BSL78_11032</name>
</gene>